<reference evidence="3" key="1">
    <citation type="submission" date="2017-09" db="EMBL/GenBank/DDBJ databases">
        <title>Depth-based differentiation of microbial function through sediment-hosted aquifers and enrichment of novel symbionts in the deep terrestrial subsurface.</title>
        <authorList>
            <person name="Probst A.J."/>
            <person name="Ladd B."/>
            <person name="Jarett J.K."/>
            <person name="Geller-Mcgrath D.E."/>
            <person name="Sieber C.M.K."/>
            <person name="Emerson J.B."/>
            <person name="Anantharaman K."/>
            <person name="Thomas B.C."/>
            <person name="Malmstrom R."/>
            <person name="Stieglmeier M."/>
            <person name="Klingl A."/>
            <person name="Woyke T."/>
            <person name="Ryan C.M."/>
            <person name="Banfield J.F."/>
        </authorList>
    </citation>
    <scope>NUCLEOTIDE SEQUENCE [LARGE SCALE GENOMIC DNA]</scope>
</reference>
<dbReference type="Proteomes" id="UP000229894">
    <property type="component" value="Unassembled WGS sequence"/>
</dbReference>
<evidence type="ECO:0000313" key="3">
    <source>
        <dbReference type="Proteomes" id="UP000229894"/>
    </source>
</evidence>
<evidence type="ECO:0000256" key="1">
    <source>
        <dbReference type="SAM" id="Phobius"/>
    </source>
</evidence>
<keyword evidence="1" id="KW-1133">Transmembrane helix</keyword>
<dbReference type="AlphaFoldDB" id="A0A2M7BUS1"/>
<gene>
    <name evidence="2" type="ORF">COS49_01420</name>
</gene>
<dbReference type="InterPro" id="IPR011042">
    <property type="entry name" value="6-blade_b-propeller_TolB-like"/>
</dbReference>
<accession>A0A2M7BUS1</accession>
<keyword evidence="1" id="KW-0472">Membrane</keyword>
<protein>
    <recommendedName>
        <fullName evidence="4">Dipeptidylpeptidase IV N-terminal domain-containing protein</fullName>
    </recommendedName>
</protein>
<keyword evidence="1" id="KW-0812">Transmembrane</keyword>
<feature type="transmembrane region" description="Helical" evidence="1">
    <location>
        <begin position="7"/>
        <end position="27"/>
    </location>
</feature>
<evidence type="ECO:0000313" key="2">
    <source>
        <dbReference type="EMBL" id="PIV10275.1"/>
    </source>
</evidence>
<dbReference type="EMBL" id="PEUX01000031">
    <property type="protein sequence ID" value="PIV10275.1"/>
    <property type="molecule type" value="Genomic_DNA"/>
</dbReference>
<dbReference type="SUPFAM" id="SSF82171">
    <property type="entry name" value="DPP6 N-terminal domain-like"/>
    <property type="match status" value="1"/>
</dbReference>
<dbReference type="Gene3D" id="2.120.10.30">
    <property type="entry name" value="TolB, C-terminal domain"/>
    <property type="match status" value="1"/>
</dbReference>
<comment type="caution">
    <text evidence="2">The sequence shown here is derived from an EMBL/GenBank/DDBJ whole genome shotgun (WGS) entry which is preliminary data.</text>
</comment>
<evidence type="ECO:0008006" key="4">
    <source>
        <dbReference type="Google" id="ProtNLM"/>
    </source>
</evidence>
<proteinExistence type="predicted"/>
<name>A0A2M7BUS1_9BACT</name>
<organism evidence="2 3">
    <name type="scientific">Candidatus Portnoybacteria bacterium CG03_land_8_20_14_0_80_41_10</name>
    <dbReference type="NCBI Taxonomy" id="1974808"/>
    <lineage>
        <taxon>Bacteria</taxon>
        <taxon>Candidatus Portnoyibacteriota</taxon>
    </lineage>
</organism>
<sequence length="371" mass="41659">MSLKKILIILIILLILVVGFLVAYNYFLKGEEPTEPASAPTEPTGPEAISQLKPISQGSVLGPTIDGQKVKYYLRGDGNVFESNFDGSDKTRVSANLLTGLLKVLWSPQKDKAIAIFEDGGEVKKYLYDYQKEKATLLDSNIQHIAWSPREDKIAYQYDNPQTEDNNISMANPDGSNWTNILATRMKDLIVEWPGSGQLAIRTKPSGLAQSVAYTIDLASGNLQKIISETYGLTVLWSPQGDKLLFSETDERGKNLKLKMADLVRQAIKEFDFVTLPEKCVWSQDNRTIFCAVPKTILKTAILPDDYYKGLAALSDNFWRINLDTEEKIQIYLPTDQEAISYDAQNLLLSPLEDYLLFVNKRNGLLYSLEL</sequence>